<dbReference type="EMBL" id="QBKS01000001">
    <property type="protein sequence ID" value="PTX57856.1"/>
    <property type="molecule type" value="Genomic_DNA"/>
</dbReference>
<evidence type="ECO:0000256" key="1">
    <source>
        <dbReference type="ARBA" id="ARBA00022490"/>
    </source>
</evidence>
<dbReference type="GO" id="GO:0002130">
    <property type="term" value="P:wobble position ribose methylation"/>
    <property type="evidence" value="ECO:0007669"/>
    <property type="project" value="TreeGrafter"/>
</dbReference>
<dbReference type="Proteomes" id="UP000243978">
    <property type="component" value="Unassembled WGS sequence"/>
</dbReference>
<dbReference type="PANTHER" id="PTHR42971:SF1">
    <property type="entry name" value="TRNA (CYTIDINE(34)-2'-O)-METHYLTRANSFERASE"/>
    <property type="match status" value="1"/>
</dbReference>
<dbReference type="InterPro" id="IPR001537">
    <property type="entry name" value="SpoU_MeTrfase"/>
</dbReference>
<proteinExistence type="inferred from homology"/>
<comment type="function">
    <text evidence="6">Methylates the ribose at the nucleotide 34 wobble position in the two leucyl isoacceptors tRNA(Leu)(CmAA) and tRNA(Leu)(cmnm5UmAA). Catalyzes the methyl transfer from S-adenosyl-L-methionine to the 2'-OH of the wobble nucleotide.</text>
</comment>
<evidence type="ECO:0000256" key="7">
    <source>
        <dbReference type="PIRSR" id="PIRSR029256-1"/>
    </source>
</evidence>
<evidence type="ECO:0000256" key="4">
    <source>
        <dbReference type="ARBA" id="ARBA00022691"/>
    </source>
</evidence>
<dbReference type="RefSeq" id="WP_107845918.1">
    <property type="nucleotide sequence ID" value="NZ_QBKS01000001.1"/>
</dbReference>
<protein>
    <recommendedName>
        <fullName evidence="6">tRNA (cytidine(34)-2'-O)-methyltransferase</fullName>
        <ecNumber evidence="6">2.1.1.207</ecNumber>
    </recommendedName>
    <alternativeName>
        <fullName evidence="6">tRNA (cytidine/uridine-2'-O-)-methyltransferase TrmL</fullName>
    </alternativeName>
</protein>
<evidence type="ECO:0000313" key="9">
    <source>
        <dbReference type="EMBL" id="PTX57856.1"/>
    </source>
</evidence>
<keyword evidence="4 6" id="KW-0949">S-adenosyl-L-methionine</keyword>
<dbReference type="EC" id="2.1.1.207" evidence="6"/>
<dbReference type="InterPro" id="IPR029026">
    <property type="entry name" value="tRNA_m1G_MTases_N"/>
</dbReference>
<dbReference type="InterPro" id="IPR016914">
    <property type="entry name" value="TrmL"/>
</dbReference>
<keyword evidence="3 6" id="KW-0808">Transferase</keyword>
<evidence type="ECO:0000256" key="5">
    <source>
        <dbReference type="ARBA" id="ARBA00022694"/>
    </source>
</evidence>
<evidence type="ECO:0000313" key="10">
    <source>
        <dbReference type="Proteomes" id="UP000243978"/>
    </source>
</evidence>
<dbReference type="GO" id="GO:0005737">
    <property type="term" value="C:cytoplasm"/>
    <property type="evidence" value="ECO:0007669"/>
    <property type="project" value="UniProtKB-SubCell"/>
</dbReference>
<dbReference type="GO" id="GO:0141098">
    <property type="term" value="F:tRNA (cytidine(34)-2'-O)-methyltransferase activity"/>
    <property type="evidence" value="ECO:0007669"/>
    <property type="project" value="RHEA"/>
</dbReference>
<keyword evidence="2 6" id="KW-0489">Methyltransferase</keyword>
<feature type="binding site" evidence="6 7">
    <location>
        <position position="122"/>
    </location>
    <ligand>
        <name>S-adenosyl-L-methionine</name>
        <dbReference type="ChEBI" id="CHEBI:59789"/>
    </ligand>
</feature>
<sequence>MSHLTQIAAYEPDLAPNLGSLARLSVCFDAPLHVIEPCGFPFSLKLLRTRALDYADQADLHHHDNWDAFQQTKTGRLVLFTTQGATDLWDFRFQKGDCLLFGRESAGVPDHIHAGADARVKIAMPGGGRSLNVAISAGIALAEAHRQLR</sequence>
<dbReference type="GO" id="GO:0141102">
    <property type="term" value="F:tRNA (5-carboxymethylaminomethyluridine(34)-2'-O)-methyltransferase activity"/>
    <property type="evidence" value="ECO:0007669"/>
    <property type="project" value="RHEA"/>
</dbReference>
<keyword evidence="10" id="KW-1185">Reference proteome</keyword>
<reference evidence="9 10" key="1">
    <citation type="submission" date="2018-04" db="EMBL/GenBank/DDBJ databases">
        <title>Genomic Encyclopedia of Archaeal and Bacterial Type Strains, Phase II (KMG-II): from individual species to whole genera.</title>
        <authorList>
            <person name="Goeker M."/>
        </authorList>
    </citation>
    <scope>NUCLEOTIDE SEQUENCE [LARGE SCALE GENOMIC DNA]</scope>
    <source>
        <strain evidence="9 10">DSM 100977</strain>
    </source>
</reference>
<evidence type="ECO:0000256" key="3">
    <source>
        <dbReference type="ARBA" id="ARBA00022679"/>
    </source>
</evidence>
<accession>A0A2T6BP77</accession>
<dbReference type="PANTHER" id="PTHR42971">
    <property type="entry name" value="TRNA (CYTIDINE(34)-2'-O)-METHYLTRANSFERASE"/>
    <property type="match status" value="1"/>
</dbReference>
<dbReference type="OrthoDB" id="9789043at2"/>
<keyword evidence="5 6" id="KW-0819">tRNA processing</keyword>
<comment type="caution">
    <text evidence="6">Lacks conserved residue(s) required for the propagation of feature annotation.</text>
</comment>
<feature type="binding site" evidence="6 7">
    <location>
        <position position="102"/>
    </location>
    <ligand>
        <name>S-adenosyl-L-methionine</name>
        <dbReference type="ChEBI" id="CHEBI:59789"/>
    </ligand>
</feature>
<dbReference type="PIRSF" id="PIRSF029256">
    <property type="entry name" value="SpoU_TrmH_prd"/>
    <property type="match status" value="1"/>
</dbReference>
<evidence type="ECO:0000256" key="2">
    <source>
        <dbReference type="ARBA" id="ARBA00022603"/>
    </source>
</evidence>
<organism evidence="9 10">
    <name type="scientific">Litoreibacter ponti</name>
    <dbReference type="NCBI Taxonomy" id="1510457"/>
    <lineage>
        <taxon>Bacteria</taxon>
        <taxon>Pseudomonadati</taxon>
        <taxon>Pseudomonadota</taxon>
        <taxon>Alphaproteobacteria</taxon>
        <taxon>Rhodobacterales</taxon>
        <taxon>Roseobacteraceae</taxon>
        <taxon>Litoreibacter</taxon>
    </lineage>
</organism>
<evidence type="ECO:0000259" key="8">
    <source>
        <dbReference type="Pfam" id="PF00588"/>
    </source>
</evidence>
<comment type="similarity">
    <text evidence="6">Belongs to the class IV-like SAM-binding methyltransferase superfamily. RNA methyltransferase TrmH family. TrmL subfamily.</text>
</comment>
<gene>
    <name evidence="6" type="primary">trmL</name>
    <name evidence="9" type="ORF">C8N43_2529</name>
</gene>
<comment type="subcellular location">
    <subcellularLocation>
        <location evidence="6">Cytoplasm</location>
    </subcellularLocation>
</comment>
<dbReference type="Gene3D" id="3.40.1280.10">
    <property type="match status" value="1"/>
</dbReference>
<dbReference type="InterPro" id="IPR029028">
    <property type="entry name" value="Alpha/beta_knot_MTases"/>
</dbReference>
<dbReference type="SUPFAM" id="SSF75217">
    <property type="entry name" value="alpha/beta knot"/>
    <property type="match status" value="1"/>
</dbReference>
<evidence type="ECO:0000256" key="6">
    <source>
        <dbReference type="HAMAP-Rule" id="MF_01885"/>
    </source>
</evidence>
<dbReference type="HAMAP" id="MF_01885">
    <property type="entry name" value="tRNA_methyltr_TrmL"/>
    <property type="match status" value="1"/>
</dbReference>
<dbReference type="CDD" id="cd18094">
    <property type="entry name" value="SpoU-like_TrmL"/>
    <property type="match status" value="1"/>
</dbReference>
<comment type="catalytic activity">
    <reaction evidence="6">
        <text>5-carboxymethylaminomethyluridine(34) in tRNA(Leu) + S-adenosyl-L-methionine = 5-carboxymethylaminomethyl-2'-O-methyluridine(34) in tRNA(Leu) + S-adenosyl-L-homocysteine + H(+)</text>
        <dbReference type="Rhea" id="RHEA:43088"/>
        <dbReference type="Rhea" id="RHEA-COMP:10333"/>
        <dbReference type="Rhea" id="RHEA-COMP:10334"/>
        <dbReference type="ChEBI" id="CHEBI:15378"/>
        <dbReference type="ChEBI" id="CHEBI:57856"/>
        <dbReference type="ChEBI" id="CHEBI:59789"/>
        <dbReference type="ChEBI" id="CHEBI:74508"/>
        <dbReference type="ChEBI" id="CHEBI:74511"/>
        <dbReference type="EC" id="2.1.1.207"/>
    </reaction>
</comment>
<dbReference type="GO" id="GO:0003723">
    <property type="term" value="F:RNA binding"/>
    <property type="evidence" value="ECO:0007669"/>
    <property type="project" value="InterPro"/>
</dbReference>
<keyword evidence="1 6" id="KW-0963">Cytoplasm</keyword>
<dbReference type="Pfam" id="PF00588">
    <property type="entry name" value="SpoU_methylase"/>
    <property type="match status" value="1"/>
</dbReference>
<feature type="domain" description="tRNA/rRNA methyltransferase SpoU type" evidence="8">
    <location>
        <begin position="7"/>
        <end position="141"/>
    </location>
</feature>
<feature type="binding site" evidence="6 7">
    <location>
        <position position="130"/>
    </location>
    <ligand>
        <name>S-adenosyl-L-methionine</name>
        <dbReference type="ChEBI" id="CHEBI:59789"/>
    </ligand>
</feature>
<comment type="catalytic activity">
    <reaction evidence="6">
        <text>cytidine(34) in tRNA + S-adenosyl-L-methionine = 2'-O-methylcytidine(34) in tRNA + S-adenosyl-L-homocysteine + H(+)</text>
        <dbReference type="Rhea" id="RHEA:43084"/>
        <dbReference type="Rhea" id="RHEA-COMP:10331"/>
        <dbReference type="Rhea" id="RHEA-COMP:10332"/>
        <dbReference type="ChEBI" id="CHEBI:15378"/>
        <dbReference type="ChEBI" id="CHEBI:57856"/>
        <dbReference type="ChEBI" id="CHEBI:59789"/>
        <dbReference type="ChEBI" id="CHEBI:74495"/>
        <dbReference type="ChEBI" id="CHEBI:82748"/>
        <dbReference type="EC" id="2.1.1.207"/>
    </reaction>
</comment>
<comment type="caution">
    <text evidence="9">The sequence shown here is derived from an EMBL/GenBank/DDBJ whole genome shotgun (WGS) entry which is preliminary data.</text>
</comment>
<name>A0A2T6BP77_9RHOB</name>
<comment type="subunit">
    <text evidence="6">Homodimer.</text>
</comment>
<dbReference type="AlphaFoldDB" id="A0A2T6BP77"/>